<dbReference type="EMBL" id="CAJOBC010005072">
    <property type="protein sequence ID" value="CAF3850711.1"/>
    <property type="molecule type" value="Genomic_DNA"/>
</dbReference>
<dbReference type="Proteomes" id="UP000663829">
    <property type="component" value="Unassembled WGS sequence"/>
</dbReference>
<proteinExistence type="predicted"/>
<evidence type="ECO:0000313" key="5">
    <source>
        <dbReference type="EMBL" id="CAF3850711.1"/>
    </source>
</evidence>
<organism evidence="3 6">
    <name type="scientific">Didymodactylos carnosus</name>
    <dbReference type="NCBI Taxonomy" id="1234261"/>
    <lineage>
        <taxon>Eukaryota</taxon>
        <taxon>Metazoa</taxon>
        <taxon>Spiralia</taxon>
        <taxon>Gnathifera</taxon>
        <taxon>Rotifera</taxon>
        <taxon>Eurotatoria</taxon>
        <taxon>Bdelloidea</taxon>
        <taxon>Philodinida</taxon>
        <taxon>Philodinidae</taxon>
        <taxon>Didymodactylos</taxon>
    </lineage>
</organism>
<keyword evidence="6" id="KW-1185">Reference proteome</keyword>
<evidence type="ECO:0000313" key="4">
    <source>
        <dbReference type="EMBL" id="CAF3709930.1"/>
    </source>
</evidence>
<evidence type="ECO:0000313" key="6">
    <source>
        <dbReference type="Proteomes" id="UP000663829"/>
    </source>
</evidence>
<feature type="compositionally biased region" description="Low complexity" evidence="1">
    <location>
        <begin position="241"/>
        <end position="260"/>
    </location>
</feature>
<dbReference type="AlphaFoldDB" id="A0A814MWM6"/>
<dbReference type="EMBL" id="CAJNOQ010005072">
    <property type="protein sequence ID" value="CAF1085107.1"/>
    <property type="molecule type" value="Genomic_DNA"/>
</dbReference>
<reference evidence="3" key="1">
    <citation type="submission" date="2021-02" db="EMBL/GenBank/DDBJ databases">
        <authorList>
            <person name="Nowell W R."/>
        </authorList>
    </citation>
    <scope>NUCLEOTIDE SEQUENCE</scope>
</reference>
<gene>
    <name evidence="3" type="ORF">GPM918_LOCUS17966</name>
    <name evidence="2" type="ORF">OVA965_LOCUS11282</name>
    <name evidence="5" type="ORF">SRO942_LOCUS17963</name>
    <name evidence="4" type="ORF">TMI583_LOCUS11278</name>
</gene>
<dbReference type="Proteomes" id="UP000682733">
    <property type="component" value="Unassembled WGS sequence"/>
</dbReference>
<comment type="caution">
    <text evidence="3">The sequence shown here is derived from an EMBL/GenBank/DDBJ whole genome shotgun (WGS) entry which is preliminary data.</text>
</comment>
<dbReference type="Proteomes" id="UP000681722">
    <property type="component" value="Unassembled WGS sequence"/>
</dbReference>
<dbReference type="Proteomes" id="UP000677228">
    <property type="component" value="Unassembled WGS sequence"/>
</dbReference>
<protein>
    <submittedName>
        <fullName evidence="3">Uncharacterized protein</fullName>
    </submittedName>
</protein>
<name>A0A814MWM6_9BILA</name>
<dbReference type="EMBL" id="CAJOBA010004326">
    <property type="protein sequence ID" value="CAF3709930.1"/>
    <property type="molecule type" value="Genomic_DNA"/>
</dbReference>
<dbReference type="EMBL" id="CAJNOK010004324">
    <property type="protein sequence ID" value="CAF0933927.1"/>
    <property type="molecule type" value="Genomic_DNA"/>
</dbReference>
<accession>A0A814MWM6</accession>
<evidence type="ECO:0000313" key="2">
    <source>
        <dbReference type="EMBL" id="CAF0933927.1"/>
    </source>
</evidence>
<evidence type="ECO:0000313" key="3">
    <source>
        <dbReference type="EMBL" id="CAF1085107.1"/>
    </source>
</evidence>
<sequence length="274" mass="30429">MIVNERIVVLIIYLLCIFKLILAVSNLNTLFLFDYHKNQTTANNFTIKVELKEKIKLKTLCNTKNACLLKIALKIKNNKNLSFDIWCNAPSVFIDLDKNNHVRACIIDIKNVKTDPMIIVTIRAHDNGILTPILFANFSNNIRHDVDEIVGDDIYIYPPAEHRLAPRSNIEADFSKPDFEEQLLVDNVAESNRIGPLAEVIVSDVQTDVLDPVNNIHATTQAAVSQTDALQSDLESNDNVASNTAKTTTTADLSATSDPSVITSTDESEGEAYS</sequence>
<evidence type="ECO:0000256" key="1">
    <source>
        <dbReference type="SAM" id="MobiDB-lite"/>
    </source>
</evidence>
<feature type="region of interest" description="Disordered" evidence="1">
    <location>
        <begin position="234"/>
        <end position="274"/>
    </location>
</feature>